<evidence type="ECO:0000256" key="5">
    <source>
        <dbReference type="ARBA" id="ARBA00022692"/>
    </source>
</evidence>
<evidence type="ECO:0000256" key="3">
    <source>
        <dbReference type="ARBA" id="ARBA00022553"/>
    </source>
</evidence>
<comment type="caution">
    <text evidence="10">The sequence shown here is derived from an EMBL/GenBank/DDBJ whole genome shotgun (WGS) entry which is preliminary data.</text>
</comment>
<protein>
    <recommendedName>
        <fullName evidence="2">histidine kinase</fullName>
        <ecNumber evidence="2">2.7.13.3</ecNumber>
    </recommendedName>
</protein>
<evidence type="ECO:0000256" key="6">
    <source>
        <dbReference type="ARBA" id="ARBA00022777"/>
    </source>
</evidence>
<evidence type="ECO:0000313" key="11">
    <source>
        <dbReference type="Proteomes" id="UP000291338"/>
    </source>
</evidence>
<dbReference type="SUPFAM" id="SSF55874">
    <property type="entry name" value="ATPase domain of HSP90 chaperone/DNA topoisomerase II/histidine kinase"/>
    <property type="match status" value="1"/>
</dbReference>
<dbReference type="PROSITE" id="PS50109">
    <property type="entry name" value="HIS_KIN"/>
    <property type="match status" value="1"/>
</dbReference>
<feature type="transmembrane region" description="Helical" evidence="8">
    <location>
        <begin position="20"/>
        <end position="37"/>
    </location>
</feature>
<name>A0A4Q7IKT0_9GAMM</name>
<dbReference type="Gene3D" id="3.30.450.20">
    <property type="entry name" value="PAS domain"/>
    <property type="match status" value="1"/>
</dbReference>
<dbReference type="PANTHER" id="PTHR45436">
    <property type="entry name" value="SENSOR HISTIDINE KINASE YKOH"/>
    <property type="match status" value="1"/>
</dbReference>
<dbReference type="InterPro" id="IPR050428">
    <property type="entry name" value="TCS_sensor_his_kinase"/>
</dbReference>
<dbReference type="CDD" id="cd18773">
    <property type="entry name" value="PDC1_HK_sensor"/>
    <property type="match status" value="1"/>
</dbReference>
<dbReference type="AlphaFoldDB" id="A0A4Q7IKT0"/>
<evidence type="ECO:0000256" key="2">
    <source>
        <dbReference type="ARBA" id="ARBA00012438"/>
    </source>
</evidence>
<evidence type="ECO:0000256" key="1">
    <source>
        <dbReference type="ARBA" id="ARBA00000085"/>
    </source>
</evidence>
<feature type="transmembrane region" description="Helical" evidence="8">
    <location>
        <begin position="199"/>
        <end position="219"/>
    </location>
</feature>
<dbReference type="GO" id="GO:0000155">
    <property type="term" value="F:phosphorelay sensor kinase activity"/>
    <property type="evidence" value="ECO:0007669"/>
    <property type="project" value="InterPro"/>
</dbReference>
<dbReference type="Proteomes" id="UP000291338">
    <property type="component" value="Unassembled WGS sequence"/>
</dbReference>
<evidence type="ECO:0000259" key="9">
    <source>
        <dbReference type="PROSITE" id="PS50109"/>
    </source>
</evidence>
<dbReference type="InterPro" id="IPR005467">
    <property type="entry name" value="His_kinase_dom"/>
</dbReference>
<dbReference type="InterPro" id="IPR029151">
    <property type="entry name" value="Sensor-like_sf"/>
</dbReference>
<accession>A0A4Q7IKT0</accession>
<evidence type="ECO:0000256" key="4">
    <source>
        <dbReference type="ARBA" id="ARBA00022679"/>
    </source>
</evidence>
<evidence type="ECO:0000256" key="8">
    <source>
        <dbReference type="SAM" id="Phobius"/>
    </source>
</evidence>
<dbReference type="InterPro" id="IPR036097">
    <property type="entry name" value="HisK_dim/P_sf"/>
</dbReference>
<dbReference type="Gene3D" id="3.30.565.10">
    <property type="entry name" value="Histidine kinase-like ATPase, C-terminal domain"/>
    <property type="match status" value="1"/>
</dbReference>
<dbReference type="EMBL" id="PPSX01000095">
    <property type="protein sequence ID" value="RZQ51527.1"/>
    <property type="molecule type" value="Genomic_DNA"/>
</dbReference>
<organism evidence="10 11">
    <name type="scientific">Pseudoalteromonas phenolica</name>
    <dbReference type="NCBI Taxonomy" id="161398"/>
    <lineage>
        <taxon>Bacteria</taxon>
        <taxon>Pseudomonadati</taxon>
        <taxon>Pseudomonadota</taxon>
        <taxon>Gammaproteobacteria</taxon>
        <taxon>Alteromonadales</taxon>
        <taxon>Pseudoalteromonadaceae</taxon>
        <taxon>Pseudoalteromonas</taxon>
    </lineage>
</organism>
<keyword evidence="4" id="KW-0808">Transferase</keyword>
<feature type="domain" description="Histidine kinase" evidence="9">
    <location>
        <begin position="278"/>
        <end position="490"/>
    </location>
</feature>
<dbReference type="InterPro" id="IPR036890">
    <property type="entry name" value="HATPase_C_sf"/>
</dbReference>
<keyword evidence="3" id="KW-0597">Phosphoprotein</keyword>
<dbReference type="CDD" id="cd00082">
    <property type="entry name" value="HisKA"/>
    <property type="match status" value="1"/>
</dbReference>
<dbReference type="EC" id="2.7.13.3" evidence="2"/>
<keyword evidence="8" id="KW-0472">Membrane</keyword>
<evidence type="ECO:0000256" key="7">
    <source>
        <dbReference type="ARBA" id="ARBA00022989"/>
    </source>
</evidence>
<dbReference type="Pfam" id="PF02518">
    <property type="entry name" value="HATPase_c"/>
    <property type="match status" value="1"/>
</dbReference>
<dbReference type="SMART" id="SM00387">
    <property type="entry name" value="HATPase_c"/>
    <property type="match status" value="1"/>
</dbReference>
<keyword evidence="6 10" id="KW-0418">Kinase</keyword>
<evidence type="ECO:0000313" key="10">
    <source>
        <dbReference type="EMBL" id="RZQ51527.1"/>
    </source>
</evidence>
<dbReference type="Gene3D" id="1.10.287.130">
    <property type="match status" value="1"/>
</dbReference>
<dbReference type="PANTHER" id="PTHR45436:SF10">
    <property type="entry name" value="HISTIDINE KINASE"/>
    <property type="match status" value="1"/>
</dbReference>
<proteinExistence type="predicted"/>
<sequence length="493" mass="55468">MNTKTLTRRLSHWPKIPLGLRLFLLYFILVILTTYFVSSTVMKQIKPTVRQVSEETLVDMAHLLAVMVEDYLQAGTLSQSRFAEQIKSYGLRQPDAEIWDITKKTINHRIYVTDSQGGVLVDSWQQDVGADFSRWNDVYLTLRGEYGARSTALSPKDPLSTVMHVAAPVKNGDEIIGVVTVAKANRSAQPFIDASKYRVLSWLLVMSVMVLLVGALIAWRINSALQKLDDYAKKIGQGEKAQKPSFRVFYEYERLSDALATMRQQLDGKDYVEHYVQTLTHELKSPLSAIKGASEILQMPLSDEKRQLFANNIEKESKRVQTLIDKLLDLAQLEQQSELVENQPIDLMKRLKDVESSLFVRAQQKDITFTCSGDKSACIDGDVFLVQQALFNVFENALDFVNEQGVIRASLLNQDGQCRVSIYNSGPHIPEYALSRLTERFYSLPRQNGEKSTGLGLNFVEQIMALHNGKLEVSNVNGGVNITLSFKAGAHTP</sequence>
<gene>
    <name evidence="10" type="ORF">C1E23_19055</name>
</gene>
<dbReference type="NCBIfam" id="NF008312">
    <property type="entry name" value="PRK11100.1"/>
    <property type="match status" value="1"/>
</dbReference>
<keyword evidence="5 8" id="KW-0812">Transmembrane</keyword>
<reference evidence="10 11" key="1">
    <citation type="submission" date="2018-01" db="EMBL/GenBank/DDBJ databases">
        <title>Co-occurrence of chitin degradation, pigmentation and bioactivity in marine Pseudoalteromonas.</title>
        <authorList>
            <person name="Paulsen S."/>
            <person name="Gram L."/>
            <person name="Machado H."/>
        </authorList>
    </citation>
    <scope>NUCLEOTIDE SEQUENCE [LARGE SCALE GENOMIC DNA]</scope>
    <source>
        <strain evidence="10 11">S3898</strain>
    </source>
</reference>
<dbReference type="Pfam" id="PF00512">
    <property type="entry name" value="HisKA"/>
    <property type="match status" value="1"/>
</dbReference>
<dbReference type="InterPro" id="IPR003661">
    <property type="entry name" value="HisK_dim/P_dom"/>
</dbReference>
<dbReference type="RefSeq" id="WP_130257070.1">
    <property type="nucleotide sequence ID" value="NZ_PPSX01000095.1"/>
</dbReference>
<dbReference type="InterPro" id="IPR003594">
    <property type="entry name" value="HATPase_dom"/>
</dbReference>
<dbReference type="SUPFAM" id="SSF103190">
    <property type="entry name" value="Sensory domain-like"/>
    <property type="match status" value="1"/>
</dbReference>
<dbReference type="SUPFAM" id="SSF47384">
    <property type="entry name" value="Homodimeric domain of signal transducing histidine kinase"/>
    <property type="match status" value="1"/>
</dbReference>
<keyword evidence="7 8" id="KW-1133">Transmembrane helix</keyword>
<dbReference type="SMART" id="SM00388">
    <property type="entry name" value="HisKA"/>
    <property type="match status" value="1"/>
</dbReference>
<comment type="catalytic activity">
    <reaction evidence="1">
        <text>ATP + protein L-histidine = ADP + protein N-phospho-L-histidine.</text>
        <dbReference type="EC" id="2.7.13.3"/>
    </reaction>
</comment>